<accession>A0A136IZY2</accession>
<dbReference type="Proteomes" id="UP000070501">
    <property type="component" value="Unassembled WGS sequence"/>
</dbReference>
<evidence type="ECO:0000313" key="2">
    <source>
        <dbReference type="Proteomes" id="UP000070501"/>
    </source>
</evidence>
<name>A0A136IZY2_9PEZI</name>
<sequence>MDTVSTVASTATSLQTVVVTPTATVTAITPPQCTGTGFELRFTPTVGGRYGLGFINSIGQGIYLMSFQGSSRFSVDANGQITNFYPNDLQPLVIYSSAYPGYLQTAFKSVQLGVSYAGKQTAPVSCVLGPAPTYSLLCTVAGENGGQPLVAALCNSNSFFNYMFLHLPGATTPTGLTCTDISVAASCPAT</sequence>
<keyword evidence="2" id="KW-1185">Reference proteome</keyword>
<dbReference type="STRING" id="196109.A0A136IZY2"/>
<protein>
    <submittedName>
        <fullName evidence="1">Uncharacterized protein</fullName>
    </submittedName>
</protein>
<organism evidence="1 2">
    <name type="scientific">Microdochium bolleyi</name>
    <dbReference type="NCBI Taxonomy" id="196109"/>
    <lineage>
        <taxon>Eukaryota</taxon>
        <taxon>Fungi</taxon>
        <taxon>Dikarya</taxon>
        <taxon>Ascomycota</taxon>
        <taxon>Pezizomycotina</taxon>
        <taxon>Sordariomycetes</taxon>
        <taxon>Xylariomycetidae</taxon>
        <taxon>Xylariales</taxon>
        <taxon>Microdochiaceae</taxon>
        <taxon>Microdochium</taxon>
    </lineage>
</organism>
<evidence type="ECO:0000313" key="1">
    <source>
        <dbReference type="EMBL" id="KXJ90374.1"/>
    </source>
</evidence>
<gene>
    <name evidence="1" type="ORF">Micbo1qcDRAFT_163981</name>
</gene>
<dbReference type="AlphaFoldDB" id="A0A136IZY2"/>
<proteinExistence type="predicted"/>
<dbReference type="InParanoid" id="A0A136IZY2"/>
<dbReference type="EMBL" id="KQ964252">
    <property type="protein sequence ID" value="KXJ90374.1"/>
    <property type="molecule type" value="Genomic_DNA"/>
</dbReference>
<reference evidence="2" key="1">
    <citation type="submission" date="2016-02" db="EMBL/GenBank/DDBJ databases">
        <title>Draft genome sequence of Microdochium bolleyi, a fungal endophyte of beachgrass.</title>
        <authorList>
            <consortium name="DOE Joint Genome Institute"/>
            <person name="David A.S."/>
            <person name="May G."/>
            <person name="Haridas S."/>
            <person name="Lim J."/>
            <person name="Wang M."/>
            <person name="Labutti K."/>
            <person name="Lipzen A."/>
            <person name="Barry K."/>
            <person name="Grigoriev I.V."/>
        </authorList>
    </citation>
    <scope>NUCLEOTIDE SEQUENCE [LARGE SCALE GENOMIC DNA]</scope>
    <source>
        <strain evidence="2">J235TASD1</strain>
    </source>
</reference>
<dbReference type="OrthoDB" id="5417707at2759"/>